<proteinExistence type="predicted"/>
<reference evidence="5" key="2">
    <citation type="submission" date="2023-06" db="EMBL/GenBank/DDBJ databases">
        <authorList>
            <consortium name="Lawrence Berkeley National Laboratory"/>
            <person name="Haridas S."/>
            <person name="Hensen N."/>
            <person name="Bonometti L."/>
            <person name="Westerberg I."/>
            <person name="Brannstrom I.O."/>
            <person name="Guillou S."/>
            <person name="Cros-Aarteil S."/>
            <person name="Calhoun S."/>
            <person name="Kuo A."/>
            <person name="Mondo S."/>
            <person name="Pangilinan J."/>
            <person name="Riley R."/>
            <person name="Labutti K."/>
            <person name="Andreopoulos B."/>
            <person name="Lipzen A."/>
            <person name="Chen C."/>
            <person name="Yanf M."/>
            <person name="Daum C."/>
            <person name="Ng V."/>
            <person name="Clum A."/>
            <person name="Steindorff A."/>
            <person name="Ohm R."/>
            <person name="Martin F."/>
            <person name="Silar P."/>
            <person name="Natvig D."/>
            <person name="Lalanne C."/>
            <person name="Gautier V."/>
            <person name="Ament-Velasquez S.L."/>
            <person name="Kruys A."/>
            <person name="Hutchinson M.I."/>
            <person name="Powell A.J."/>
            <person name="Barry K."/>
            <person name="Miller A.N."/>
            <person name="Grigoriev I.V."/>
            <person name="Debuchy R."/>
            <person name="Gladieux P."/>
            <person name="Thoren M.H."/>
            <person name="Johannesson H."/>
        </authorList>
    </citation>
    <scope>NUCLEOTIDE SEQUENCE</scope>
    <source>
        <strain evidence="5">CBS 560.94</strain>
    </source>
</reference>
<dbReference type="EMBL" id="JAUEPP010000008">
    <property type="protein sequence ID" value="KAK3338394.1"/>
    <property type="molecule type" value="Genomic_DNA"/>
</dbReference>
<dbReference type="PANTHER" id="PTHR10908">
    <property type="entry name" value="SEROTONIN N-ACETYLTRANSFERASE"/>
    <property type="match status" value="1"/>
</dbReference>
<evidence type="ECO:0000313" key="5">
    <source>
        <dbReference type="EMBL" id="KAK3338394.1"/>
    </source>
</evidence>
<feature type="domain" description="N-acetyltransferase" evidence="4">
    <location>
        <begin position="73"/>
        <end position="276"/>
    </location>
</feature>
<dbReference type="PROSITE" id="PS51186">
    <property type="entry name" value="GNAT"/>
    <property type="match status" value="1"/>
</dbReference>
<dbReference type="InterPro" id="IPR000182">
    <property type="entry name" value="GNAT_dom"/>
</dbReference>
<evidence type="ECO:0000256" key="3">
    <source>
        <dbReference type="SAM" id="MobiDB-lite"/>
    </source>
</evidence>
<feature type="region of interest" description="Disordered" evidence="3">
    <location>
        <begin position="1"/>
        <end position="38"/>
    </location>
</feature>
<dbReference type="RefSeq" id="XP_062677845.1">
    <property type="nucleotide sequence ID" value="XM_062827502.1"/>
</dbReference>
<dbReference type="Pfam" id="PF13673">
    <property type="entry name" value="Acetyltransf_10"/>
    <property type="match status" value="1"/>
</dbReference>
<name>A0AAE0J7N0_9PEZI</name>
<dbReference type="SUPFAM" id="SSF55729">
    <property type="entry name" value="Acyl-CoA N-acyltransferases (Nat)"/>
    <property type="match status" value="1"/>
</dbReference>
<evidence type="ECO:0000313" key="6">
    <source>
        <dbReference type="Proteomes" id="UP001278500"/>
    </source>
</evidence>
<evidence type="ECO:0000256" key="2">
    <source>
        <dbReference type="ARBA" id="ARBA00023315"/>
    </source>
</evidence>
<dbReference type="GO" id="GO:0005737">
    <property type="term" value="C:cytoplasm"/>
    <property type="evidence" value="ECO:0007669"/>
    <property type="project" value="TreeGrafter"/>
</dbReference>
<evidence type="ECO:0000256" key="1">
    <source>
        <dbReference type="ARBA" id="ARBA00022679"/>
    </source>
</evidence>
<dbReference type="InterPro" id="IPR051635">
    <property type="entry name" value="SNAT-like"/>
</dbReference>
<reference evidence="5" key="1">
    <citation type="journal article" date="2023" name="Mol. Phylogenet. Evol.">
        <title>Genome-scale phylogeny and comparative genomics of the fungal order Sordariales.</title>
        <authorList>
            <person name="Hensen N."/>
            <person name="Bonometti L."/>
            <person name="Westerberg I."/>
            <person name="Brannstrom I.O."/>
            <person name="Guillou S."/>
            <person name="Cros-Aarteil S."/>
            <person name="Calhoun S."/>
            <person name="Haridas S."/>
            <person name="Kuo A."/>
            <person name="Mondo S."/>
            <person name="Pangilinan J."/>
            <person name="Riley R."/>
            <person name="LaButti K."/>
            <person name="Andreopoulos B."/>
            <person name="Lipzen A."/>
            <person name="Chen C."/>
            <person name="Yan M."/>
            <person name="Daum C."/>
            <person name="Ng V."/>
            <person name="Clum A."/>
            <person name="Steindorff A."/>
            <person name="Ohm R.A."/>
            <person name="Martin F."/>
            <person name="Silar P."/>
            <person name="Natvig D.O."/>
            <person name="Lalanne C."/>
            <person name="Gautier V."/>
            <person name="Ament-Velasquez S.L."/>
            <person name="Kruys A."/>
            <person name="Hutchinson M.I."/>
            <person name="Powell A.J."/>
            <person name="Barry K."/>
            <person name="Miller A.N."/>
            <person name="Grigoriev I.V."/>
            <person name="Debuchy R."/>
            <person name="Gladieux P."/>
            <person name="Hiltunen Thoren M."/>
            <person name="Johannesson H."/>
        </authorList>
    </citation>
    <scope>NUCLEOTIDE SEQUENCE</scope>
    <source>
        <strain evidence="5">CBS 560.94</strain>
    </source>
</reference>
<dbReference type="PANTHER" id="PTHR10908:SF0">
    <property type="entry name" value="SEROTONIN N-ACETYLTRANSFERASE"/>
    <property type="match status" value="1"/>
</dbReference>
<dbReference type="CDD" id="cd04301">
    <property type="entry name" value="NAT_SF"/>
    <property type="match status" value="1"/>
</dbReference>
<keyword evidence="1" id="KW-0808">Transferase</keyword>
<dbReference type="Proteomes" id="UP001278500">
    <property type="component" value="Unassembled WGS sequence"/>
</dbReference>
<keyword evidence="6" id="KW-1185">Reference proteome</keyword>
<organism evidence="5 6">
    <name type="scientific">Neurospora tetraspora</name>
    <dbReference type="NCBI Taxonomy" id="94610"/>
    <lineage>
        <taxon>Eukaryota</taxon>
        <taxon>Fungi</taxon>
        <taxon>Dikarya</taxon>
        <taxon>Ascomycota</taxon>
        <taxon>Pezizomycotina</taxon>
        <taxon>Sordariomycetes</taxon>
        <taxon>Sordariomycetidae</taxon>
        <taxon>Sordariales</taxon>
        <taxon>Sordariaceae</taxon>
        <taxon>Neurospora</taxon>
    </lineage>
</organism>
<keyword evidence="2" id="KW-0012">Acyltransferase</keyword>
<accession>A0AAE0J7N0</accession>
<dbReference type="GO" id="GO:0004059">
    <property type="term" value="F:aralkylamine N-acetyltransferase activity"/>
    <property type="evidence" value="ECO:0007669"/>
    <property type="project" value="TreeGrafter"/>
</dbReference>
<protein>
    <recommendedName>
        <fullName evidence="4">N-acetyltransferase domain-containing protein</fullName>
    </recommendedName>
</protein>
<dbReference type="AlphaFoldDB" id="A0AAE0J7N0"/>
<evidence type="ECO:0000259" key="4">
    <source>
        <dbReference type="PROSITE" id="PS51186"/>
    </source>
</evidence>
<sequence length="287" mass="31766">MAAIEREPPSSIEGSSPNRPQMFHRISDNAIDESSDADSDFVKLQKTISKERREARESPQARLQRAFPFTFHPNIRPLSTSDYESCIALENAAFPDPEHRATPEKFLYRLSTCPELSLGVLCTVVPDKAKNWTIETLDAAKPVETDRPNGAKSVLVAHIVSTRCAGDTITDKDMDYPKDWRIRRGRSADVGHQESGRTVAMHSLAVAPKLHGCGIGQMIAKAYLQQMKDAGVADRVALICQDYLVSYYERLGFKCIGKSPAQFGGGGWHDMVIDLAKYEVKVGKTPS</sequence>
<dbReference type="Gene3D" id="3.40.630.30">
    <property type="match status" value="1"/>
</dbReference>
<dbReference type="GeneID" id="87864656"/>
<gene>
    <name evidence="5" type="ORF">B0H65DRAFT_478808</name>
</gene>
<comment type="caution">
    <text evidence="5">The sequence shown here is derived from an EMBL/GenBank/DDBJ whole genome shotgun (WGS) entry which is preliminary data.</text>
</comment>
<dbReference type="InterPro" id="IPR016181">
    <property type="entry name" value="Acyl_CoA_acyltransferase"/>
</dbReference>